<protein>
    <submittedName>
        <fullName evidence="1">Uncharacterized protein</fullName>
    </submittedName>
</protein>
<evidence type="ECO:0000313" key="2">
    <source>
        <dbReference type="Proteomes" id="UP000318470"/>
    </source>
</evidence>
<dbReference type="RefSeq" id="YP_009845742.1">
    <property type="nucleotide sequence ID" value="NC_048765.1"/>
</dbReference>
<reference evidence="1 2" key="1">
    <citation type="submission" date="2019-04" db="EMBL/GenBank/DDBJ databases">
        <authorList>
            <person name="Gao M."/>
            <person name="Bai C."/>
            <person name="Tong Y."/>
            <person name="Xu X."/>
        </authorList>
    </citation>
    <scope>NUCLEOTIDE SEQUENCE [LARGE SCALE GENOMIC DNA]</scope>
    <source>
        <strain evidence="1 2">Vibrio alginolyticus VA1</strain>
    </source>
</reference>
<keyword evidence="2" id="KW-1185">Reference proteome</keyword>
<proteinExistence type="predicted"/>
<sequence length="116" mass="13281">MLKIRGRGTASAVKTHKSSAHTNYFQMRWIIVDVTNPNAPVQVDRSTLTGSPTLDIERQFIPDNNNFWEPFDINPIDLKQTKGVANTYIEGGVFRYTVKNLDSKYEVWLNPMHISL</sequence>
<accession>A0A4Y5TVA7</accession>
<dbReference type="Proteomes" id="UP000318470">
    <property type="component" value="Segment"/>
</dbReference>
<organism evidence="1 2">
    <name type="scientific">Vibrio phage VAP7</name>
    <dbReference type="NCBI Taxonomy" id="2584487"/>
    <lineage>
        <taxon>Viruses</taxon>
        <taxon>Duplodnaviria</taxon>
        <taxon>Heunggongvirae</taxon>
        <taxon>Uroviricota</taxon>
        <taxon>Caudoviricetes</taxon>
        <taxon>Pantevenvirales</taxon>
        <taxon>Ackermannviridae</taxon>
        <taxon>Vapseptimavirus</taxon>
        <taxon>Vapseptimavirus VAP7</taxon>
    </lineage>
</organism>
<dbReference type="EMBL" id="MK795384">
    <property type="protein sequence ID" value="QDB73268.1"/>
    <property type="molecule type" value="Genomic_DNA"/>
</dbReference>
<name>A0A4Y5TVA7_9CAUD</name>
<dbReference type="GeneID" id="55616105"/>
<evidence type="ECO:0000313" key="1">
    <source>
        <dbReference type="EMBL" id="QDB73268.1"/>
    </source>
</evidence>
<dbReference type="KEGG" id="vg:55616105"/>